<dbReference type="RefSeq" id="WP_209402179.1">
    <property type="nucleotide sequence ID" value="NZ_JAGIYQ010000001.1"/>
</dbReference>
<comment type="similarity">
    <text evidence="2">Belongs to the multi antimicrobial extrusion (MATE) (TC 2.A.66.1) family.</text>
</comment>
<protein>
    <submittedName>
        <fullName evidence="9">MATE family efflux transporter</fullName>
    </submittedName>
</protein>
<dbReference type="GO" id="GO:0042910">
    <property type="term" value="F:xenobiotic transmembrane transporter activity"/>
    <property type="evidence" value="ECO:0007669"/>
    <property type="project" value="InterPro"/>
</dbReference>
<dbReference type="GO" id="GO:0005886">
    <property type="term" value="C:plasma membrane"/>
    <property type="evidence" value="ECO:0007669"/>
    <property type="project" value="UniProtKB-SubCell"/>
</dbReference>
<dbReference type="PIRSF" id="PIRSF006603">
    <property type="entry name" value="DinF"/>
    <property type="match status" value="1"/>
</dbReference>
<gene>
    <name evidence="9" type="ORF">J5Y03_00900</name>
</gene>
<dbReference type="Proteomes" id="UP000682134">
    <property type="component" value="Unassembled WGS sequence"/>
</dbReference>
<evidence type="ECO:0000256" key="6">
    <source>
        <dbReference type="ARBA" id="ARBA00022989"/>
    </source>
</evidence>
<feature type="transmembrane region" description="Helical" evidence="8">
    <location>
        <begin position="153"/>
        <end position="175"/>
    </location>
</feature>
<organism evidence="9 10">
    <name type="scientific">Gottfriedia endophytica</name>
    <dbReference type="NCBI Taxonomy" id="2820819"/>
    <lineage>
        <taxon>Bacteria</taxon>
        <taxon>Bacillati</taxon>
        <taxon>Bacillota</taxon>
        <taxon>Bacilli</taxon>
        <taxon>Bacillales</taxon>
        <taxon>Bacillaceae</taxon>
        <taxon>Gottfriedia</taxon>
    </lineage>
</organism>
<evidence type="ECO:0000256" key="1">
    <source>
        <dbReference type="ARBA" id="ARBA00004651"/>
    </source>
</evidence>
<dbReference type="PANTHER" id="PTHR43549">
    <property type="entry name" value="MULTIDRUG RESISTANCE PROTEIN YPNP-RELATED"/>
    <property type="match status" value="1"/>
</dbReference>
<evidence type="ECO:0000256" key="2">
    <source>
        <dbReference type="ARBA" id="ARBA00010199"/>
    </source>
</evidence>
<name>A0A940SF95_9BACI</name>
<accession>A0A940SF95</accession>
<feature type="transmembrane region" description="Helical" evidence="8">
    <location>
        <begin position="375"/>
        <end position="397"/>
    </location>
</feature>
<feature type="transmembrane region" description="Helical" evidence="8">
    <location>
        <begin position="308"/>
        <end position="328"/>
    </location>
</feature>
<evidence type="ECO:0000256" key="7">
    <source>
        <dbReference type="ARBA" id="ARBA00023136"/>
    </source>
</evidence>
<keyword evidence="6 8" id="KW-1133">Transmembrane helix</keyword>
<dbReference type="PANTHER" id="PTHR43549:SF3">
    <property type="entry name" value="MULTIDRUG RESISTANCE PROTEIN YPNP-RELATED"/>
    <property type="match status" value="1"/>
</dbReference>
<keyword evidence="5 8" id="KW-0812">Transmembrane</keyword>
<dbReference type="Pfam" id="PF01554">
    <property type="entry name" value="MatE"/>
    <property type="match status" value="2"/>
</dbReference>
<dbReference type="GO" id="GO:0015297">
    <property type="term" value="F:antiporter activity"/>
    <property type="evidence" value="ECO:0007669"/>
    <property type="project" value="InterPro"/>
</dbReference>
<keyword evidence="4" id="KW-1003">Cell membrane</keyword>
<feature type="transmembrane region" description="Helical" evidence="8">
    <location>
        <begin position="77"/>
        <end position="100"/>
    </location>
</feature>
<feature type="transmembrane region" description="Helical" evidence="8">
    <location>
        <begin position="274"/>
        <end position="296"/>
    </location>
</feature>
<proteinExistence type="inferred from homology"/>
<evidence type="ECO:0000313" key="10">
    <source>
        <dbReference type="Proteomes" id="UP000682134"/>
    </source>
</evidence>
<feature type="transmembrane region" description="Helical" evidence="8">
    <location>
        <begin position="120"/>
        <end position="141"/>
    </location>
</feature>
<keyword evidence="10" id="KW-1185">Reference proteome</keyword>
<evidence type="ECO:0000256" key="5">
    <source>
        <dbReference type="ARBA" id="ARBA00022692"/>
    </source>
</evidence>
<dbReference type="InterPro" id="IPR048279">
    <property type="entry name" value="MdtK-like"/>
</dbReference>
<dbReference type="AlphaFoldDB" id="A0A940SF95"/>
<dbReference type="InterPro" id="IPR052031">
    <property type="entry name" value="Membrane_Transporter-Flippase"/>
</dbReference>
<dbReference type="InterPro" id="IPR002528">
    <property type="entry name" value="MATE_fam"/>
</dbReference>
<evidence type="ECO:0000256" key="4">
    <source>
        <dbReference type="ARBA" id="ARBA00022475"/>
    </source>
</evidence>
<evidence type="ECO:0000313" key="9">
    <source>
        <dbReference type="EMBL" id="MBP0723737.1"/>
    </source>
</evidence>
<dbReference type="NCBIfam" id="TIGR00797">
    <property type="entry name" value="matE"/>
    <property type="match status" value="1"/>
</dbReference>
<feature type="transmembrane region" description="Helical" evidence="8">
    <location>
        <begin position="181"/>
        <end position="204"/>
    </location>
</feature>
<keyword evidence="7 8" id="KW-0472">Membrane</keyword>
<sequence length="441" mass="48739">MIKFLIPLLLSNLLQSIGQVFGMIVVGHWLGVNALAAISAFFPLLFLLISFAIGIGSGSSILIGQAYGAKLEERLKAIVGTTLSFTFILGLILAIIGSIFSKDILIGIGTPENILNVSVHYARILFWSMPIMFLYIVYTTLMRGTGDSKTPFYFLVLSTILNVVLMPILVFGWFGLPKLDLYGAAYASLISTILTFVTLLIYLYKTKHPLQLNASRKYLRMDIGILKLLLKLGIPTSINMIFLSLSEIAVISFVNKYGSDATAAYGVANQLVSYVQMPALCISITVSIFAAQSIGANQFERLNQVIRVGILLNYVLGGITVILTYLLAKPILHLFLTSQTTIQISHSLLMITLWSYLIIGHSYILTSTMRSSGTVLWPTILSILSIWGIEVPVAYLLSHYTNLGIKGIWIGYPAAFIVGLGLQYLYYRLVWKKKRLSRLVI</sequence>
<dbReference type="EMBL" id="JAGIYQ010000001">
    <property type="protein sequence ID" value="MBP0723737.1"/>
    <property type="molecule type" value="Genomic_DNA"/>
</dbReference>
<feature type="transmembrane region" description="Helical" evidence="8">
    <location>
        <begin position="409"/>
        <end position="427"/>
    </location>
</feature>
<evidence type="ECO:0000256" key="8">
    <source>
        <dbReference type="SAM" id="Phobius"/>
    </source>
</evidence>
<reference evidence="9" key="1">
    <citation type="submission" date="2021-04" db="EMBL/GenBank/DDBJ databases">
        <title>Genome seq and assembly of Bacillus sp.</title>
        <authorList>
            <person name="Chhetri G."/>
        </authorList>
    </citation>
    <scope>NUCLEOTIDE SEQUENCE</scope>
    <source>
        <strain evidence="9">RG28</strain>
    </source>
</reference>
<evidence type="ECO:0000256" key="3">
    <source>
        <dbReference type="ARBA" id="ARBA00022448"/>
    </source>
</evidence>
<dbReference type="CDD" id="cd13138">
    <property type="entry name" value="MATE_yoeA_like"/>
    <property type="match status" value="1"/>
</dbReference>
<feature type="transmembrane region" description="Helical" evidence="8">
    <location>
        <begin position="348"/>
        <end position="366"/>
    </location>
</feature>
<comment type="subcellular location">
    <subcellularLocation>
        <location evidence="1">Cell membrane</location>
        <topology evidence="1">Multi-pass membrane protein</topology>
    </subcellularLocation>
</comment>
<comment type="caution">
    <text evidence="9">The sequence shown here is derived from an EMBL/GenBank/DDBJ whole genome shotgun (WGS) entry which is preliminary data.</text>
</comment>
<feature type="transmembrane region" description="Helical" evidence="8">
    <location>
        <begin position="225"/>
        <end position="254"/>
    </location>
</feature>
<keyword evidence="3" id="KW-0813">Transport</keyword>
<feature type="transmembrane region" description="Helical" evidence="8">
    <location>
        <begin position="32"/>
        <end position="56"/>
    </location>
</feature>